<dbReference type="SUPFAM" id="SSF46689">
    <property type="entry name" value="Homeodomain-like"/>
    <property type="match status" value="1"/>
</dbReference>
<dbReference type="PROSITE" id="PS50071">
    <property type="entry name" value="HOMEOBOX_2"/>
    <property type="match status" value="1"/>
</dbReference>
<feature type="domain" description="POU-specific" evidence="12">
    <location>
        <begin position="373"/>
        <end position="450"/>
    </location>
</feature>
<dbReference type="PROSITE" id="PS00035">
    <property type="entry name" value="POU_1"/>
    <property type="match status" value="1"/>
</dbReference>
<feature type="compositionally biased region" description="Gly residues" evidence="10">
    <location>
        <begin position="82"/>
        <end position="91"/>
    </location>
</feature>
<dbReference type="PROSITE" id="PS00465">
    <property type="entry name" value="POU_2"/>
    <property type="match status" value="1"/>
</dbReference>
<dbReference type="GO" id="GO:0000981">
    <property type="term" value="F:DNA-binding transcription factor activity, RNA polymerase II-specific"/>
    <property type="evidence" value="ECO:0007669"/>
    <property type="project" value="InterPro"/>
</dbReference>
<feature type="DNA-binding region" description="Homeobox" evidence="7">
    <location>
        <begin position="481"/>
        <end position="540"/>
    </location>
</feature>
<dbReference type="AlphaFoldDB" id="A0A914IAT6"/>
<keyword evidence="13" id="KW-1185">Reference proteome</keyword>
<comment type="subcellular location">
    <subcellularLocation>
        <location evidence="1 7 8">Nucleus</location>
    </subcellularLocation>
</comment>
<dbReference type="GO" id="GO:0005634">
    <property type="term" value="C:nucleus"/>
    <property type="evidence" value="ECO:0007669"/>
    <property type="project" value="UniProtKB-SubCell"/>
</dbReference>
<organism evidence="13 14">
    <name type="scientific">Globodera rostochiensis</name>
    <name type="common">Golden nematode worm</name>
    <name type="synonym">Heterodera rostochiensis</name>
    <dbReference type="NCBI Taxonomy" id="31243"/>
    <lineage>
        <taxon>Eukaryota</taxon>
        <taxon>Metazoa</taxon>
        <taxon>Ecdysozoa</taxon>
        <taxon>Nematoda</taxon>
        <taxon>Chromadorea</taxon>
        <taxon>Rhabditida</taxon>
        <taxon>Tylenchina</taxon>
        <taxon>Tylenchomorpha</taxon>
        <taxon>Tylenchoidea</taxon>
        <taxon>Heteroderidae</taxon>
        <taxon>Heteroderinae</taxon>
        <taxon>Globodera</taxon>
    </lineage>
</organism>
<feature type="compositionally biased region" description="Low complexity" evidence="10">
    <location>
        <begin position="287"/>
        <end position="322"/>
    </location>
</feature>
<dbReference type="InterPro" id="IPR000327">
    <property type="entry name" value="POU_dom"/>
</dbReference>
<dbReference type="Gene3D" id="1.10.260.40">
    <property type="entry name" value="lambda repressor-like DNA-binding domains"/>
    <property type="match status" value="1"/>
</dbReference>
<dbReference type="Gene3D" id="1.10.10.60">
    <property type="entry name" value="Homeodomain-like"/>
    <property type="match status" value="1"/>
</dbReference>
<dbReference type="InterPro" id="IPR010982">
    <property type="entry name" value="Lambda_DNA-bd_dom_sf"/>
</dbReference>
<dbReference type="PROSITE" id="PS51179">
    <property type="entry name" value="POU_3"/>
    <property type="match status" value="1"/>
</dbReference>
<keyword evidence="3 7" id="KW-0238">DNA-binding</keyword>
<reference evidence="14" key="1">
    <citation type="submission" date="2022-11" db="UniProtKB">
        <authorList>
            <consortium name="WormBaseParasite"/>
        </authorList>
    </citation>
    <scope>IDENTIFICATION</scope>
</reference>
<evidence type="ECO:0000313" key="13">
    <source>
        <dbReference type="Proteomes" id="UP000887572"/>
    </source>
</evidence>
<keyword evidence="5 9" id="KW-0804">Transcription</keyword>
<dbReference type="WBParaSite" id="Gr19_v10_g8190.t1">
    <property type="protein sequence ID" value="Gr19_v10_g8190.t1"/>
    <property type="gene ID" value="Gr19_v10_g8190"/>
</dbReference>
<keyword evidence="4 7" id="KW-0371">Homeobox</keyword>
<comment type="similarity">
    <text evidence="9">Belongs to the POU transcription factor family.</text>
</comment>
<evidence type="ECO:0000256" key="1">
    <source>
        <dbReference type="ARBA" id="ARBA00004123"/>
    </source>
</evidence>
<protein>
    <recommendedName>
        <fullName evidence="9">POU domain protein</fullName>
    </recommendedName>
</protein>
<dbReference type="CDD" id="cd00086">
    <property type="entry name" value="homeodomain"/>
    <property type="match status" value="1"/>
</dbReference>
<dbReference type="GO" id="GO:0000978">
    <property type="term" value="F:RNA polymerase II cis-regulatory region sequence-specific DNA binding"/>
    <property type="evidence" value="ECO:0007669"/>
    <property type="project" value="TreeGrafter"/>
</dbReference>
<dbReference type="GO" id="GO:0030154">
    <property type="term" value="P:cell differentiation"/>
    <property type="evidence" value="ECO:0007669"/>
    <property type="project" value="UniProtKB-ARBA"/>
</dbReference>
<dbReference type="FunFam" id="1.10.260.40:FF:000007">
    <property type="entry name" value="POU domain protein"/>
    <property type="match status" value="1"/>
</dbReference>
<dbReference type="InterPro" id="IPR001356">
    <property type="entry name" value="HD"/>
</dbReference>
<feature type="region of interest" description="Disordered" evidence="10">
    <location>
        <begin position="73"/>
        <end position="98"/>
    </location>
</feature>
<evidence type="ECO:0000256" key="4">
    <source>
        <dbReference type="ARBA" id="ARBA00023155"/>
    </source>
</evidence>
<dbReference type="PROSITE" id="PS00027">
    <property type="entry name" value="HOMEOBOX_1"/>
    <property type="match status" value="1"/>
</dbReference>
<evidence type="ECO:0000256" key="8">
    <source>
        <dbReference type="RuleBase" id="RU000682"/>
    </source>
</evidence>
<keyword evidence="6 7" id="KW-0539">Nucleus</keyword>
<keyword evidence="2" id="KW-0805">Transcription regulation</keyword>
<dbReference type="SMART" id="SM00389">
    <property type="entry name" value="HOX"/>
    <property type="match status" value="1"/>
</dbReference>
<evidence type="ECO:0000256" key="10">
    <source>
        <dbReference type="SAM" id="MobiDB-lite"/>
    </source>
</evidence>
<dbReference type="Pfam" id="PF00046">
    <property type="entry name" value="Homeodomain"/>
    <property type="match status" value="1"/>
</dbReference>
<feature type="region of interest" description="Disordered" evidence="10">
    <location>
        <begin position="263"/>
        <end position="362"/>
    </location>
</feature>
<dbReference type="PANTHER" id="PTHR11636">
    <property type="entry name" value="POU DOMAIN"/>
    <property type="match status" value="1"/>
</dbReference>
<dbReference type="InterPro" id="IPR050255">
    <property type="entry name" value="POU_domain_TF"/>
</dbReference>
<feature type="compositionally biased region" description="Polar residues" evidence="10">
    <location>
        <begin position="337"/>
        <end position="346"/>
    </location>
</feature>
<dbReference type="SMART" id="SM00352">
    <property type="entry name" value="POU"/>
    <property type="match status" value="1"/>
</dbReference>
<accession>A0A914IAT6</accession>
<evidence type="ECO:0000256" key="6">
    <source>
        <dbReference type="ARBA" id="ARBA00023242"/>
    </source>
</evidence>
<dbReference type="Pfam" id="PF00157">
    <property type="entry name" value="Pou"/>
    <property type="match status" value="1"/>
</dbReference>
<evidence type="ECO:0000256" key="5">
    <source>
        <dbReference type="ARBA" id="ARBA00023163"/>
    </source>
</evidence>
<evidence type="ECO:0000256" key="3">
    <source>
        <dbReference type="ARBA" id="ARBA00023125"/>
    </source>
</evidence>
<sequence>MGVPYSLGWLRFHLGGCTQSMPKSVRADIPHIQPIDSIMDRFIYAANPVVQFGFGSSTGGPETISASRLYASGDQREENAGGNRGETGTDGGSETDVGGIMRIPTGTNSIFGCYGEDPFLHLQQARALAEMDVKGVTASMFHQYHPHGTVMDFDSSMGGILHASAESATGRTGVSTNSNNFQAEMAASLQQQMMQQMATMSMHQHAVHHYGVGQPSGASSTSAALYPSVMTPQGMALMGSGGLTNDAGGRTVGGSSFQMPFALQQQQQQHEAGTGASAAQQHHRQQHVQQQQQHPAQLRSQPSQNVNLSVPSLLPPSSGVPPSMAPSLSVLGGGAVKQSSQHNTHLQQQQQQHHHHQQQQQRYPVLHGAHLADLDTDPRELERFAEHFKQRRIKLGVTQADVGKALAYLKMPGVGSLSQSTICRFESLTLSHNNMVALKPILHSWLEKAEEATKNAVANDGAGEAAGVIHCAGGILPCVEKKRKRTSIAAPEKRMLEEFFRQQSRPTGDRISSIAEKLDLKKNVVRVWFCNQRQKQKRNQFRHCRNGVGSSASVAGGSNGGAIAGGAGGAHSQQQLPGGGNPQQLVVSSLSSSTAAATLAAAAMQAMQQQQRAQTNAGTMTTQFRSIKQFQQSDGIYGEAPIEGGGTMAQQLQSSASEEMSKRKVSMDVGGAERNDKSCGVIRHGFISKAMKMAPPEGPNGGTTHGDGMGTTTALFGAPPHSAAGAIFYLSRDRMTEN</sequence>
<evidence type="ECO:0000313" key="14">
    <source>
        <dbReference type="WBParaSite" id="Gr19_v10_g8190.t1"/>
    </source>
</evidence>
<evidence type="ECO:0000256" key="7">
    <source>
        <dbReference type="PROSITE-ProRule" id="PRU00108"/>
    </source>
</evidence>
<evidence type="ECO:0000256" key="9">
    <source>
        <dbReference type="RuleBase" id="RU361194"/>
    </source>
</evidence>
<dbReference type="PRINTS" id="PR00028">
    <property type="entry name" value="POUDOMAIN"/>
</dbReference>
<evidence type="ECO:0000259" key="11">
    <source>
        <dbReference type="PROSITE" id="PS50071"/>
    </source>
</evidence>
<dbReference type="Proteomes" id="UP000887572">
    <property type="component" value="Unplaced"/>
</dbReference>
<name>A0A914IAT6_GLORO</name>
<evidence type="ECO:0000256" key="2">
    <source>
        <dbReference type="ARBA" id="ARBA00023015"/>
    </source>
</evidence>
<evidence type="ECO:0000259" key="12">
    <source>
        <dbReference type="PROSITE" id="PS51179"/>
    </source>
</evidence>
<dbReference type="PANTHER" id="PTHR11636:SF70">
    <property type="entry name" value="INHIBITORY POU PROTEIN"/>
    <property type="match status" value="1"/>
</dbReference>
<dbReference type="InterPro" id="IPR013847">
    <property type="entry name" value="POU"/>
</dbReference>
<feature type="domain" description="Homeobox" evidence="11">
    <location>
        <begin position="479"/>
        <end position="539"/>
    </location>
</feature>
<dbReference type="SUPFAM" id="SSF47413">
    <property type="entry name" value="lambda repressor-like DNA-binding domains"/>
    <property type="match status" value="1"/>
</dbReference>
<proteinExistence type="inferred from homology"/>
<feature type="region of interest" description="Disordered" evidence="10">
    <location>
        <begin position="564"/>
        <end position="587"/>
    </location>
</feature>
<dbReference type="InterPro" id="IPR017970">
    <property type="entry name" value="Homeobox_CS"/>
</dbReference>
<dbReference type="InterPro" id="IPR009057">
    <property type="entry name" value="Homeodomain-like_sf"/>
</dbReference>